<keyword evidence="6 9" id="KW-1133">Transmembrane helix</keyword>
<evidence type="ECO:0000256" key="3">
    <source>
        <dbReference type="ARBA" id="ARBA00022475"/>
    </source>
</evidence>
<comment type="subcellular location">
    <subcellularLocation>
        <location evidence="9">Cell membrane</location>
        <topology evidence="9">Single-pass membrane protein</topology>
    </subcellularLocation>
    <subcellularLocation>
        <location evidence="1">Membrane</location>
    </subcellularLocation>
</comment>
<keyword evidence="5 9" id="KW-0653">Protein transport</keyword>
<evidence type="ECO:0000313" key="11">
    <source>
        <dbReference type="Proteomes" id="UP001484239"/>
    </source>
</evidence>
<evidence type="ECO:0000256" key="2">
    <source>
        <dbReference type="ARBA" id="ARBA00022448"/>
    </source>
</evidence>
<evidence type="ECO:0000256" key="6">
    <source>
        <dbReference type="ARBA" id="ARBA00022989"/>
    </source>
</evidence>
<proteinExistence type="inferred from homology"/>
<comment type="caution">
    <text evidence="10">The sequence shown here is derived from an EMBL/GenBank/DDBJ whole genome shotgun (WGS) entry which is preliminary data.</text>
</comment>
<evidence type="ECO:0000256" key="9">
    <source>
        <dbReference type="HAMAP-Rule" id="MF_00422"/>
    </source>
</evidence>
<evidence type="ECO:0000256" key="7">
    <source>
        <dbReference type="ARBA" id="ARBA00023010"/>
    </source>
</evidence>
<evidence type="ECO:0000256" key="4">
    <source>
        <dbReference type="ARBA" id="ARBA00022692"/>
    </source>
</evidence>
<sequence>MAIEKIRETRTFIEESWEELQKVTWPDYEQLKNATIVVIIFCILISAMIWAMDNVIRVLIDMIMGAFGA</sequence>
<dbReference type="PANTHER" id="PTHR33910">
    <property type="entry name" value="PROTEIN TRANSLOCASE SUBUNIT SECE"/>
    <property type="match status" value="1"/>
</dbReference>
<protein>
    <recommendedName>
        <fullName evidence="9">Protein translocase subunit SecE</fullName>
    </recommendedName>
</protein>
<dbReference type="InterPro" id="IPR038379">
    <property type="entry name" value="SecE_sf"/>
</dbReference>
<keyword evidence="7 9" id="KW-0811">Translocation</keyword>
<dbReference type="InterPro" id="IPR005807">
    <property type="entry name" value="SecE_bac"/>
</dbReference>
<evidence type="ECO:0000313" key="10">
    <source>
        <dbReference type="EMBL" id="MEK9500710.1"/>
    </source>
</evidence>
<reference evidence="10 11" key="1">
    <citation type="submission" date="2024-02" db="EMBL/GenBank/DDBJ databases">
        <title>A novel Gemmatimonadota bacterium.</title>
        <authorList>
            <person name="Du Z.-J."/>
            <person name="Ye Y.-Q."/>
        </authorList>
    </citation>
    <scope>NUCLEOTIDE SEQUENCE [LARGE SCALE GENOMIC DNA]</scope>
    <source>
        <strain evidence="10 11">DH-20</strain>
    </source>
</reference>
<keyword evidence="4 9" id="KW-0812">Transmembrane</keyword>
<comment type="function">
    <text evidence="9">Essential subunit of the Sec protein translocation channel SecYEG. Clamps together the 2 halves of SecY. May contact the channel plug during translocation.</text>
</comment>
<organism evidence="10 11">
    <name type="scientific">Gaopeijia maritima</name>
    <dbReference type="NCBI Taxonomy" id="3119007"/>
    <lineage>
        <taxon>Bacteria</taxon>
        <taxon>Pseudomonadati</taxon>
        <taxon>Gemmatimonadota</taxon>
        <taxon>Longimicrobiia</taxon>
        <taxon>Gaopeijiales</taxon>
        <taxon>Gaopeijiaceae</taxon>
        <taxon>Gaopeijia</taxon>
    </lineage>
</organism>
<dbReference type="PROSITE" id="PS01067">
    <property type="entry name" value="SECE_SEC61G"/>
    <property type="match status" value="1"/>
</dbReference>
<evidence type="ECO:0000256" key="1">
    <source>
        <dbReference type="ARBA" id="ARBA00004370"/>
    </source>
</evidence>
<feature type="transmembrane region" description="Helical" evidence="9">
    <location>
        <begin position="34"/>
        <end position="52"/>
    </location>
</feature>
<keyword evidence="2 9" id="KW-0813">Transport</keyword>
<dbReference type="HAMAP" id="MF_00422">
    <property type="entry name" value="SecE"/>
    <property type="match status" value="1"/>
</dbReference>
<dbReference type="PANTHER" id="PTHR33910:SF1">
    <property type="entry name" value="PROTEIN TRANSLOCASE SUBUNIT SECE"/>
    <property type="match status" value="1"/>
</dbReference>
<dbReference type="NCBIfam" id="TIGR00964">
    <property type="entry name" value="secE_bact"/>
    <property type="match status" value="1"/>
</dbReference>
<evidence type="ECO:0000256" key="8">
    <source>
        <dbReference type="ARBA" id="ARBA00023136"/>
    </source>
</evidence>
<dbReference type="Gene3D" id="1.20.5.1030">
    <property type="entry name" value="Preprotein translocase secy subunit"/>
    <property type="match status" value="1"/>
</dbReference>
<dbReference type="Pfam" id="PF00584">
    <property type="entry name" value="SecE"/>
    <property type="match status" value="1"/>
</dbReference>
<keyword evidence="3 9" id="KW-1003">Cell membrane</keyword>
<comment type="similarity">
    <text evidence="9">Belongs to the SecE/SEC61-gamma family.</text>
</comment>
<comment type="subunit">
    <text evidence="9">Component of the Sec protein translocase complex. Heterotrimer consisting of SecY, SecE and SecG subunits. The heterotrimers can form oligomers, although 1 heterotrimer is thought to be able to translocate proteins. Interacts with the ribosome. Interacts with SecDF, and other proteins may be involved. Interacts with SecA.</text>
</comment>
<dbReference type="RefSeq" id="WP_405279865.1">
    <property type="nucleotide sequence ID" value="NZ_CP144380.1"/>
</dbReference>
<evidence type="ECO:0000256" key="5">
    <source>
        <dbReference type="ARBA" id="ARBA00022927"/>
    </source>
</evidence>
<dbReference type="EMBL" id="JBBHLI010000003">
    <property type="protein sequence ID" value="MEK9500710.1"/>
    <property type="molecule type" value="Genomic_DNA"/>
</dbReference>
<name>A0ABU9E9W7_9BACT</name>
<keyword evidence="11" id="KW-1185">Reference proteome</keyword>
<dbReference type="PRINTS" id="PR01650">
    <property type="entry name" value="SECETRNLCASE"/>
</dbReference>
<dbReference type="Proteomes" id="UP001484239">
    <property type="component" value="Unassembled WGS sequence"/>
</dbReference>
<gene>
    <name evidence="9 10" type="primary">secE</name>
    <name evidence="10" type="ORF">WI372_06945</name>
</gene>
<keyword evidence="8 9" id="KW-0472">Membrane</keyword>
<dbReference type="InterPro" id="IPR001901">
    <property type="entry name" value="Translocase_SecE/Sec61-g"/>
</dbReference>
<accession>A0ABU9E9W7</accession>